<name>A0AAT9HAR5_9ACTN</name>
<evidence type="ECO:0000313" key="4">
    <source>
        <dbReference type="EMBL" id="BFO14483.1"/>
    </source>
</evidence>
<evidence type="ECO:0000256" key="3">
    <source>
        <dbReference type="SAM" id="MobiDB-lite"/>
    </source>
</evidence>
<dbReference type="InterPro" id="IPR036291">
    <property type="entry name" value="NAD(P)-bd_dom_sf"/>
</dbReference>
<dbReference type="Gene3D" id="3.40.50.720">
    <property type="entry name" value="NAD(P)-binding Rossmann-like Domain"/>
    <property type="match status" value="1"/>
</dbReference>
<accession>A0AAT9HAR5</accession>
<evidence type="ECO:0000256" key="2">
    <source>
        <dbReference type="ARBA" id="ARBA00023002"/>
    </source>
</evidence>
<reference evidence="4" key="1">
    <citation type="submission" date="2024-06" db="EMBL/GenBank/DDBJ databases">
        <authorList>
            <consortium name="consrtm"/>
            <person name="Uemura M."/>
            <person name="Terahara T."/>
        </authorList>
    </citation>
    <scope>NUCLEOTIDE SEQUENCE</scope>
    <source>
        <strain evidence="4">KM77-8</strain>
    </source>
</reference>
<comment type="similarity">
    <text evidence="1">Belongs to the short-chain dehydrogenases/reductases (SDR) family.</text>
</comment>
<dbReference type="GO" id="GO:0016614">
    <property type="term" value="F:oxidoreductase activity, acting on CH-OH group of donors"/>
    <property type="evidence" value="ECO:0007669"/>
    <property type="project" value="UniProtKB-ARBA"/>
</dbReference>
<dbReference type="InterPro" id="IPR002347">
    <property type="entry name" value="SDR_fam"/>
</dbReference>
<evidence type="ECO:0008006" key="5">
    <source>
        <dbReference type="Google" id="ProtNLM"/>
    </source>
</evidence>
<dbReference type="AlphaFoldDB" id="A0AAT9HAR5"/>
<gene>
    <name evidence="4" type="ORF">SHKM778_08710</name>
</gene>
<dbReference type="Pfam" id="PF00106">
    <property type="entry name" value="adh_short"/>
    <property type="match status" value="1"/>
</dbReference>
<feature type="region of interest" description="Disordered" evidence="3">
    <location>
        <begin position="70"/>
        <end position="92"/>
    </location>
</feature>
<proteinExistence type="inferred from homology"/>
<reference evidence="4" key="2">
    <citation type="submission" date="2024-07" db="EMBL/GenBank/DDBJ databases">
        <title>Streptomyces haneummycinica sp. nov., a new antibiotic-producing actinobacterium isolated from marine sediment.</title>
        <authorList>
            <person name="Uemura M."/>
            <person name="Hamada M."/>
            <person name="Hirano S."/>
            <person name="Kobayashi K."/>
            <person name="Ohshiro T."/>
            <person name="Kobayashi T."/>
            <person name="Terahara T."/>
        </authorList>
    </citation>
    <scope>NUCLEOTIDE SEQUENCE</scope>
    <source>
        <strain evidence="4">KM77-8</strain>
    </source>
</reference>
<protein>
    <recommendedName>
        <fullName evidence="5">SDR family NAD(P)-dependent oxidoreductase</fullName>
    </recommendedName>
</protein>
<dbReference type="EMBL" id="AP035768">
    <property type="protein sequence ID" value="BFO14483.1"/>
    <property type="molecule type" value="Genomic_DNA"/>
</dbReference>
<dbReference type="PANTHER" id="PTHR48107">
    <property type="entry name" value="NADPH-DEPENDENT ALDEHYDE REDUCTASE-LIKE PROTEIN, CHLOROPLASTIC-RELATED"/>
    <property type="match status" value="1"/>
</dbReference>
<keyword evidence="2" id="KW-0560">Oxidoreductase</keyword>
<dbReference type="PANTHER" id="PTHR48107:SF7">
    <property type="entry name" value="RE15974P"/>
    <property type="match status" value="1"/>
</dbReference>
<dbReference type="SUPFAM" id="SSF51735">
    <property type="entry name" value="NAD(P)-binding Rossmann-fold domains"/>
    <property type="match status" value="1"/>
</dbReference>
<organism evidence="4">
    <name type="scientific">Streptomyces haneummycinicus</name>
    <dbReference type="NCBI Taxonomy" id="3074435"/>
    <lineage>
        <taxon>Bacteria</taxon>
        <taxon>Bacillati</taxon>
        <taxon>Actinomycetota</taxon>
        <taxon>Actinomycetes</taxon>
        <taxon>Kitasatosporales</taxon>
        <taxon>Streptomycetaceae</taxon>
        <taxon>Streptomyces</taxon>
    </lineage>
</organism>
<sequence>MTTNQQQDQQRVAVVTGGSRGIGRAVARRLAEDGLAVVVNYARGTAAAGETVAAITGAGGRAVAVPADVADERRSPRCSTGRRRSSAVSTWS</sequence>
<evidence type="ECO:0000256" key="1">
    <source>
        <dbReference type="ARBA" id="ARBA00006484"/>
    </source>
</evidence>